<dbReference type="GO" id="GO:0004176">
    <property type="term" value="F:ATP-dependent peptidase activity"/>
    <property type="evidence" value="ECO:0007669"/>
    <property type="project" value="InterPro"/>
</dbReference>
<evidence type="ECO:0000313" key="7">
    <source>
        <dbReference type="Proteomes" id="UP000564964"/>
    </source>
</evidence>
<dbReference type="AlphaFoldDB" id="A0A7J4JKI1"/>
<dbReference type="GO" id="GO:0005524">
    <property type="term" value="F:ATP binding"/>
    <property type="evidence" value="ECO:0007669"/>
    <property type="project" value="InterPro"/>
</dbReference>
<keyword evidence="4" id="KW-0812">Transmembrane</keyword>
<organism evidence="6 7">
    <name type="scientific">Candidatus Iainarchaeum sp</name>
    <dbReference type="NCBI Taxonomy" id="3101447"/>
    <lineage>
        <taxon>Archaea</taxon>
        <taxon>Candidatus Iainarchaeota</taxon>
        <taxon>Candidatus Iainarchaeia</taxon>
        <taxon>Candidatus Iainarchaeales</taxon>
        <taxon>Candidatus Iainarchaeaceae</taxon>
        <taxon>Candidatus Iainarchaeum</taxon>
    </lineage>
</organism>
<accession>A0A7J4JKI1</accession>
<dbReference type="InterPro" id="IPR008269">
    <property type="entry name" value="Lon_proteolytic"/>
</dbReference>
<dbReference type="Gene3D" id="3.30.230.10">
    <property type="match status" value="1"/>
</dbReference>
<keyword evidence="4" id="KW-1133">Transmembrane helix</keyword>
<reference evidence="7" key="1">
    <citation type="journal article" date="2020" name="bioRxiv">
        <title>A rank-normalized archaeal taxonomy based on genome phylogeny resolves widespread incomplete and uneven classifications.</title>
        <authorList>
            <person name="Rinke C."/>
            <person name="Chuvochina M."/>
            <person name="Mussig A.J."/>
            <person name="Chaumeil P.-A."/>
            <person name="Waite D.W."/>
            <person name="Whitman W.B."/>
            <person name="Parks D.H."/>
            <person name="Hugenholtz P."/>
        </authorList>
    </citation>
    <scope>NUCLEOTIDE SEQUENCE [LARGE SCALE GENOMIC DNA]</scope>
</reference>
<dbReference type="InterPro" id="IPR014721">
    <property type="entry name" value="Ribsml_uS5_D2-typ_fold_subgr"/>
</dbReference>
<evidence type="ECO:0000256" key="4">
    <source>
        <dbReference type="SAM" id="Phobius"/>
    </source>
</evidence>
<comment type="subcellular location">
    <subcellularLocation>
        <location evidence="1">Membrane</location>
        <topology evidence="1">Multi-pass membrane protein</topology>
    </subcellularLocation>
</comment>
<sequence>MGEWLAFNKQVALVFLFLFSLGQLAWAVEAVPASQGEVRSGAMKIFAVTGDGEGLSADLYLELVPGTGKVWTSVNPLVGTTTQSAEKAAVQAAKKYSPEWEKFDYKFSIGSTAAVVEGPSAGAAMAYMVAALLQGKTVPRDVSITGTISEDGIVGTVGGVFEKARAAKDGGMKLFMIPSGEARRIEKLESGVESINLIQYSKDKWGLYVVEASTLDDVLKYAYTDVSQIDIKELAEKEPPEFVPKPTTPAEELLPMKEITRKHLKETKQLMKEARNALSSTLIEDVSIIGRMVASLNNAEKNLKTADILLDQGYLYSSANFAFLARVNAMLIKDIAENPSLLSDDSTVFDLKVDLLKQELVDLKKQLSEFMPVDRLEWMVSAQQRLGWAETTLNELSRGQTIVVSAGGSADKKEAVIDALYKFESARAWLLVAREFFEAAKVSQKKVKPLPDFVERVQDLLVKAENGLTVFKGEDIEDIERRIASAREELKRGWSLSALFNAASAQALIEGKRLAKEDDAVKLEASLRKKLADLGSAIANSKYRHVWANLYLDHARYYLEEAVYYKELNHKSDALSSLKNGLSLAMLAESLFKTVEEVSEFYEKNAAKPYTGSESAVDEVVKTDQTKWYLMFFLLPTVLFIVLLVLLLKILKARKSDVKYSVYEEIKGVKQKQREIEERLSRGRLSQDEYLSESGRLSEQLRRLLRMREAKTEESFASDKLRADLLLFDMKSRDLRRSLKQRSISPEDFRKLTNEYNAKVKQLYEALAEEESIDQVVAADQARQAVGRVESDWSEVQRSVRKQVKPLPKKKPEPKK</sequence>
<keyword evidence="4" id="KW-0472">Membrane</keyword>
<dbReference type="GO" id="GO:0016020">
    <property type="term" value="C:membrane"/>
    <property type="evidence" value="ECO:0007669"/>
    <property type="project" value="UniProtKB-SubCell"/>
</dbReference>
<feature type="coiled-coil region" evidence="2">
    <location>
        <begin position="257"/>
        <end position="284"/>
    </location>
</feature>
<dbReference type="InterPro" id="IPR020568">
    <property type="entry name" value="Ribosomal_Su5_D2-typ_SF"/>
</dbReference>
<dbReference type="GO" id="GO:0006508">
    <property type="term" value="P:proteolysis"/>
    <property type="evidence" value="ECO:0007669"/>
    <property type="project" value="InterPro"/>
</dbReference>
<feature type="region of interest" description="Disordered" evidence="3">
    <location>
        <begin position="787"/>
        <end position="816"/>
    </location>
</feature>
<dbReference type="Proteomes" id="UP000564964">
    <property type="component" value="Unassembled WGS sequence"/>
</dbReference>
<name>A0A7J4JKI1_9ARCH</name>
<dbReference type="GO" id="GO:0030163">
    <property type="term" value="P:protein catabolic process"/>
    <property type="evidence" value="ECO:0007669"/>
    <property type="project" value="InterPro"/>
</dbReference>
<keyword evidence="2" id="KW-0175">Coiled coil</keyword>
<evidence type="ECO:0000256" key="1">
    <source>
        <dbReference type="ARBA" id="ARBA00004141"/>
    </source>
</evidence>
<dbReference type="EMBL" id="DUGH01000167">
    <property type="protein sequence ID" value="HIH17119.1"/>
    <property type="molecule type" value="Genomic_DNA"/>
</dbReference>
<dbReference type="PROSITE" id="PS51786">
    <property type="entry name" value="LON_PROTEOLYTIC"/>
    <property type="match status" value="1"/>
</dbReference>
<dbReference type="GO" id="GO:0004252">
    <property type="term" value="F:serine-type endopeptidase activity"/>
    <property type="evidence" value="ECO:0007669"/>
    <property type="project" value="InterPro"/>
</dbReference>
<feature type="transmembrane region" description="Helical" evidence="4">
    <location>
        <begin position="628"/>
        <end position="651"/>
    </location>
</feature>
<evidence type="ECO:0000256" key="2">
    <source>
        <dbReference type="SAM" id="Coils"/>
    </source>
</evidence>
<evidence type="ECO:0000256" key="3">
    <source>
        <dbReference type="SAM" id="MobiDB-lite"/>
    </source>
</evidence>
<feature type="compositionally biased region" description="Basic residues" evidence="3">
    <location>
        <begin position="799"/>
        <end position="816"/>
    </location>
</feature>
<dbReference type="PANTHER" id="PTHR10046">
    <property type="entry name" value="ATP DEPENDENT LON PROTEASE FAMILY MEMBER"/>
    <property type="match status" value="1"/>
</dbReference>
<proteinExistence type="predicted"/>
<dbReference type="Pfam" id="PF05362">
    <property type="entry name" value="Lon_C"/>
    <property type="match status" value="1"/>
</dbReference>
<evidence type="ECO:0000313" key="6">
    <source>
        <dbReference type="EMBL" id="HIH17119.1"/>
    </source>
</evidence>
<dbReference type="PRINTS" id="PR00830">
    <property type="entry name" value="ENDOLAPTASE"/>
</dbReference>
<evidence type="ECO:0000259" key="5">
    <source>
        <dbReference type="PROSITE" id="PS51786"/>
    </source>
</evidence>
<dbReference type="SUPFAM" id="SSF54211">
    <property type="entry name" value="Ribosomal protein S5 domain 2-like"/>
    <property type="match status" value="1"/>
</dbReference>
<feature type="domain" description="Lon proteolytic" evidence="5">
    <location>
        <begin position="111"/>
        <end position="225"/>
    </location>
</feature>
<gene>
    <name evidence="6" type="ORF">HA252_06975</name>
</gene>
<protein>
    <recommendedName>
        <fullName evidence="5">Lon proteolytic domain-containing protein</fullName>
    </recommendedName>
</protein>
<dbReference type="InterPro" id="IPR027065">
    <property type="entry name" value="Lon_Prtase"/>
</dbReference>
<comment type="caution">
    <text evidence="6">The sequence shown here is derived from an EMBL/GenBank/DDBJ whole genome shotgun (WGS) entry which is preliminary data.</text>
</comment>